<organism evidence="2 3">
    <name type="scientific">Aphanomyces stellatus</name>
    <dbReference type="NCBI Taxonomy" id="120398"/>
    <lineage>
        <taxon>Eukaryota</taxon>
        <taxon>Sar</taxon>
        <taxon>Stramenopiles</taxon>
        <taxon>Oomycota</taxon>
        <taxon>Saprolegniomycetes</taxon>
        <taxon>Saprolegniales</taxon>
        <taxon>Verrucalvaceae</taxon>
        <taxon>Aphanomyces</taxon>
    </lineage>
</organism>
<accession>A0A485LSI9</accession>
<evidence type="ECO:0000313" key="3">
    <source>
        <dbReference type="Proteomes" id="UP000332933"/>
    </source>
</evidence>
<evidence type="ECO:0000313" key="1">
    <source>
        <dbReference type="EMBL" id="KAF0683054.1"/>
    </source>
</evidence>
<reference evidence="1" key="2">
    <citation type="submission" date="2019-06" db="EMBL/GenBank/DDBJ databases">
        <title>Genomics analysis of Aphanomyces spp. identifies a new class of oomycete effector associated with host adaptation.</title>
        <authorList>
            <person name="Gaulin E."/>
        </authorList>
    </citation>
    <scope>NUCLEOTIDE SEQUENCE</scope>
    <source>
        <strain evidence="1">CBS 578.67</strain>
    </source>
</reference>
<reference evidence="2 3" key="1">
    <citation type="submission" date="2019-03" db="EMBL/GenBank/DDBJ databases">
        <authorList>
            <person name="Gaulin E."/>
            <person name="Dumas B."/>
        </authorList>
    </citation>
    <scope>NUCLEOTIDE SEQUENCE [LARGE SCALE GENOMIC DNA]</scope>
    <source>
        <strain evidence="2">CBS 568.67</strain>
    </source>
</reference>
<gene>
    <name evidence="2" type="primary">Aste57867_24871</name>
    <name evidence="1" type="ORF">As57867_024793</name>
    <name evidence="2" type="ORF">ASTE57867_24871</name>
</gene>
<dbReference type="EMBL" id="VJMH01007454">
    <property type="protein sequence ID" value="KAF0683054.1"/>
    <property type="molecule type" value="Genomic_DNA"/>
</dbReference>
<dbReference type="AlphaFoldDB" id="A0A485LSI9"/>
<keyword evidence="3" id="KW-1185">Reference proteome</keyword>
<dbReference type="EMBL" id="CAADRA010007480">
    <property type="protein sequence ID" value="VFU01505.1"/>
    <property type="molecule type" value="Genomic_DNA"/>
</dbReference>
<dbReference type="PANTHER" id="PTHR46586:SF3">
    <property type="entry name" value="ANKYRIN REPEAT-CONTAINING PROTEIN"/>
    <property type="match status" value="1"/>
</dbReference>
<evidence type="ECO:0000313" key="2">
    <source>
        <dbReference type="EMBL" id="VFU01505.1"/>
    </source>
</evidence>
<dbReference type="SUPFAM" id="SSF140860">
    <property type="entry name" value="Pseudo ankyrin repeat-like"/>
    <property type="match status" value="1"/>
</dbReference>
<name>A0A485LSI9_9STRA</name>
<dbReference type="InterPro" id="IPR052050">
    <property type="entry name" value="SecEffector_AnkRepeat"/>
</dbReference>
<dbReference type="InterPro" id="IPR036770">
    <property type="entry name" value="Ankyrin_rpt-contain_sf"/>
</dbReference>
<dbReference type="Proteomes" id="UP000332933">
    <property type="component" value="Unassembled WGS sequence"/>
</dbReference>
<proteinExistence type="predicted"/>
<sequence length="444" mass="50872">MDADLVPFHSIDRTNDYYMDNDRDQVDRLLTPWLETYGLTRLSRLIETFPNVTLVLLSYAAAHGRMDILKRMHDQFHVTDRLFELAAAKGHLPVLEYLHSVGHHDRLMHAAGMAAAHGHLHVLQFMYETYPDEDKQWWIELSDVGAAAGSGHVDVVAWIFDFWIPAVVPYTDFVDFAVSEALTNATKHDQLAVVHAVASRKLTTHWLGICKFAYEGADVLWDYVDADSHSDSVIHVVIMVVESDNVTSAELEFIFSKFTCLQVGQSGRDNALHESLRRTSNLFRLDCMRWLVERMEASAVSKIFRTGNCGCRASDMTLKEYGVDFVRFLNAHEIAFYQDFMLQVVTSSVEATETWNEWQALRTTRDPSTLLAYCVNKFFDILVGKEGSQVQVMSQCLERLAQAYPPRVDVLRKGYQWCQFMVENDQDRARLRAIERLVFEHASD</sequence>
<dbReference type="PANTHER" id="PTHR46586">
    <property type="entry name" value="ANKYRIN REPEAT-CONTAINING PROTEIN"/>
    <property type="match status" value="1"/>
</dbReference>
<dbReference type="Gene3D" id="1.25.40.20">
    <property type="entry name" value="Ankyrin repeat-containing domain"/>
    <property type="match status" value="1"/>
</dbReference>
<protein>
    <submittedName>
        <fullName evidence="2">Aste57867_24871 protein</fullName>
    </submittedName>
</protein>